<dbReference type="Gene3D" id="1.10.533.10">
    <property type="entry name" value="Death Domain, Fas"/>
    <property type="match status" value="2"/>
</dbReference>
<feature type="domain" description="WWE" evidence="10">
    <location>
        <begin position="404"/>
        <end position="482"/>
    </location>
</feature>
<reference evidence="12" key="1">
    <citation type="submission" date="2025-08" db="UniProtKB">
        <authorList>
            <consortium name="RefSeq"/>
        </authorList>
    </citation>
    <scope>IDENTIFICATION</scope>
    <source>
        <tissue evidence="12">Whole sample</tissue>
    </source>
</reference>
<evidence type="ECO:0000256" key="5">
    <source>
        <dbReference type="ARBA" id="ARBA00022843"/>
    </source>
</evidence>
<feature type="compositionally biased region" description="Polar residues" evidence="9">
    <location>
        <begin position="229"/>
        <end position="245"/>
    </location>
</feature>
<dbReference type="GO" id="GO:0005737">
    <property type="term" value="C:cytoplasm"/>
    <property type="evidence" value="ECO:0007669"/>
    <property type="project" value="UniProtKB-ARBA"/>
</dbReference>
<comment type="similarity">
    <text evidence="8">Belongs to the ARTD/PARP family.</text>
</comment>
<dbReference type="GeneID" id="111134503"/>
<keyword evidence="5" id="KW-0832">Ubl conjugation</keyword>
<keyword evidence="7" id="KW-0539">Nucleus</keyword>
<evidence type="ECO:0000256" key="1">
    <source>
        <dbReference type="ARBA" id="ARBA00004123"/>
    </source>
</evidence>
<name>A0A8B8EIM2_CRAVI</name>
<evidence type="ECO:0000256" key="7">
    <source>
        <dbReference type="ARBA" id="ARBA00023242"/>
    </source>
</evidence>
<dbReference type="GO" id="GO:0005634">
    <property type="term" value="C:nucleus"/>
    <property type="evidence" value="ECO:0007669"/>
    <property type="project" value="UniProtKB-SubCell"/>
</dbReference>
<dbReference type="PANTHER" id="PTHR45740">
    <property type="entry name" value="POLY [ADP-RIBOSE] POLYMERASE"/>
    <property type="match status" value="1"/>
</dbReference>
<gene>
    <name evidence="12" type="primary">LOC111134503</name>
</gene>
<evidence type="ECO:0000256" key="4">
    <source>
        <dbReference type="ARBA" id="ARBA00022588"/>
    </source>
</evidence>
<evidence type="ECO:0000256" key="3">
    <source>
        <dbReference type="ARBA" id="ARBA00022553"/>
    </source>
</evidence>
<keyword evidence="6" id="KW-0391">Immunity</keyword>
<comment type="subcellular location">
    <subcellularLocation>
        <location evidence="1">Nucleus</location>
    </subcellularLocation>
</comment>
<dbReference type="RefSeq" id="XP_022339293.1">
    <property type="nucleotide sequence ID" value="XM_022483585.1"/>
</dbReference>
<dbReference type="GO" id="GO:0045087">
    <property type="term" value="P:innate immune response"/>
    <property type="evidence" value="ECO:0007669"/>
    <property type="project" value="UniProtKB-KW"/>
</dbReference>
<dbReference type="AlphaFoldDB" id="A0A8B8EIM2"/>
<dbReference type="OrthoDB" id="5988750at2759"/>
<dbReference type="Proteomes" id="UP000694844">
    <property type="component" value="Chromosome 5"/>
</dbReference>
<keyword evidence="3" id="KW-0597">Phosphoprotein</keyword>
<dbReference type="PANTHER" id="PTHR45740:SF2">
    <property type="entry name" value="POLY [ADP-RIBOSE] POLYMERASE"/>
    <property type="match status" value="1"/>
</dbReference>
<dbReference type="InterPro" id="IPR037197">
    <property type="entry name" value="WWE_dom_sf"/>
</dbReference>
<evidence type="ECO:0000256" key="6">
    <source>
        <dbReference type="ARBA" id="ARBA00022859"/>
    </source>
</evidence>
<dbReference type="InterPro" id="IPR051712">
    <property type="entry name" value="ARTD-AVP"/>
</dbReference>
<protein>
    <submittedName>
        <fullName evidence="12">Zinc finger CCCH-type antiviral protein 1-like isoform X1</fullName>
    </submittedName>
</protein>
<dbReference type="GO" id="GO:1990404">
    <property type="term" value="F:NAD+-protein mono-ADP-ribosyltransferase activity"/>
    <property type="evidence" value="ECO:0007669"/>
    <property type="project" value="TreeGrafter"/>
</dbReference>
<dbReference type="SUPFAM" id="SSF117839">
    <property type="entry name" value="WWE domain"/>
    <property type="match status" value="1"/>
</dbReference>
<dbReference type="Pfam" id="PF16739">
    <property type="entry name" value="CARD_2"/>
    <property type="match status" value="2"/>
</dbReference>
<keyword evidence="4" id="KW-0399">Innate immunity</keyword>
<dbReference type="GO" id="GO:0003950">
    <property type="term" value="F:NAD+ poly-ADP-ribosyltransferase activity"/>
    <property type="evidence" value="ECO:0007669"/>
    <property type="project" value="TreeGrafter"/>
</dbReference>
<dbReference type="Pfam" id="PF02825">
    <property type="entry name" value="WWE"/>
    <property type="match status" value="1"/>
</dbReference>
<sequence>MEDISKGVVQSILSDMSSIRCTLGTPEIPKLASLYRPLIVRCARSIELLSHLKDAIDDVARQEVRQISRNDGDIASMECLLNHLEISNHPQKWQRLVDALEQNEYYYIAAALKGEEVPREVFVKYRKLLQEHNLKFLGRFNPSDVVAELNRRKVINDMDKENIEAEQKTHGNICATHVLLDRVWRHKRSWYEEFMDVLCENYAGIVKGMGELHVKWNLDEKIVEIPVGRSTNSSENKANPNHGTNESSSTSSSSSLSEDTESLYSVRENISSDTAVSACLPTTSTSVTEKDADKKDICTSLMAEKCQGKKCDKHHTRLPYLWQVRIFGSWVSFNDLENQNIEKSYCSLSEIQDAEFDHEQKKYKIHLRFNENLGVVYEIWHGNESLHTNDVLSIRRLSTASSDKEKKPLTTGSFHTQWRWYFQDDVGQWILFDKELFQSTLEKIYSLGQRRVNSVSRENLRVEFADLTQIDVVSGKERKVLRRPLLDSIWYLAPKSQLPFSPQILDLPTPNLQSLGPTTLGGAPGDLDYDFELLDLEESSNEYQDVKFSIFEKYKEECLRVSKICRICVSGNTNLEKKDGKGIEQHFPPETYSFHTNTNIVWEENSPVYSKGPCFTTTAKTPGIKRDALGLIFRSRVLISKYNTKQNIPVTWEGHKRYDYSEEDVDSLSVFAVFYKTSSLPHHGVADEETEILRPTTMSAYLVSVRSEQTSEYNTNQASYISYQNIFPPSAQDTPMQPSNGANCNCGATQPIPKPRLGLMFDNPYAPSLSTSSTSSSQSESSFYLAPEYKAGESYTKAEKLDICCVQ</sequence>
<keyword evidence="2" id="KW-1017">Isopeptide bond</keyword>
<evidence type="ECO:0000313" key="12">
    <source>
        <dbReference type="RefSeq" id="XP_022339293.1"/>
    </source>
</evidence>
<dbReference type="PROSITE" id="PS50918">
    <property type="entry name" value="WWE"/>
    <property type="match status" value="1"/>
</dbReference>
<proteinExistence type="inferred from homology"/>
<dbReference type="Gene3D" id="3.30.720.50">
    <property type="match status" value="1"/>
</dbReference>
<evidence type="ECO:0000256" key="9">
    <source>
        <dbReference type="SAM" id="MobiDB-lite"/>
    </source>
</evidence>
<evidence type="ECO:0000256" key="8">
    <source>
        <dbReference type="ARBA" id="ARBA00024347"/>
    </source>
</evidence>
<keyword evidence="11" id="KW-1185">Reference proteome</keyword>
<evidence type="ECO:0000259" key="10">
    <source>
        <dbReference type="PROSITE" id="PS50918"/>
    </source>
</evidence>
<feature type="compositionally biased region" description="Low complexity" evidence="9">
    <location>
        <begin position="246"/>
        <end position="258"/>
    </location>
</feature>
<dbReference type="KEGG" id="cvn:111134503"/>
<dbReference type="InterPro" id="IPR011029">
    <property type="entry name" value="DEATH-like_dom_sf"/>
</dbReference>
<evidence type="ECO:0000256" key="2">
    <source>
        <dbReference type="ARBA" id="ARBA00022499"/>
    </source>
</evidence>
<accession>A0A8B8EIM2</accession>
<dbReference type="InterPro" id="IPR004170">
    <property type="entry name" value="WWE_dom"/>
</dbReference>
<feature type="region of interest" description="Disordered" evidence="9">
    <location>
        <begin position="229"/>
        <end position="258"/>
    </location>
</feature>
<dbReference type="InterPro" id="IPR031964">
    <property type="entry name" value="CARD_dom"/>
</dbReference>
<evidence type="ECO:0000313" key="11">
    <source>
        <dbReference type="Proteomes" id="UP000694844"/>
    </source>
</evidence>
<organism evidence="11 12">
    <name type="scientific">Crassostrea virginica</name>
    <name type="common">Eastern oyster</name>
    <dbReference type="NCBI Taxonomy" id="6565"/>
    <lineage>
        <taxon>Eukaryota</taxon>
        <taxon>Metazoa</taxon>
        <taxon>Spiralia</taxon>
        <taxon>Lophotrochozoa</taxon>
        <taxon>Mollusca</taxon>
        <taxon>Bivalvia</taxon>
        <taxon>Autobranchia</taxon>
        <taxon>Pteriomorphia</taxon>
        <taxon>Ostreida</taxon>
        <taxon>Ostreoidea</taxon>
        <taxon>Ostreidae</taxon>
        <taxon>Crassostrea</taxon>
    </lineage>
</organism>